<dbReference type="GO" id="GO:0016491">
    <property type="term" value="F:oxidoreductase activity"/>
    <property type="evidence" value="ECO:0007669"/>
    <property type="project" value="UniProtKB-KW"/>
</dbReference>
<gene>
    <name evidence="3" type="ORF">M2A_0571</name>
</gene>
<evidence type="ECO:0000313" key="4">
    <source>
        <dbReference type="Proteomes" id="UP000028702"/>
    </source>
</evidence>
<evidence type="ECO:0000256" key="1">
    <source>
        <dbReference type="ARBA" id="ARBA00006484"/>
    </source>
</evidence>
<dbReference type="eggNOG" id="COG1028">
    <property type="taxonomic scope" value="Bacteria"/>
</dbReference>
<reference evidence="3 4" key="1">
    <citation type="submission" date="2014-07" db="EMBL/GenBank/DDBJ databases">
        <title>Tepidicaulis marinum gen. nov., sp. nov., a novel marine bacterium denitrifying nitrate to nitrous oxide strictly under microaerobic conditions.</title>
        <authorList>
            <person name="Takeuchi M."/>
            <person name="Yamagishi T."/>
            <person name="Kamagata Y."/>
            <person name="Oshima K."/>
            <person name="Hattori M."/>
            <person name="Katayama T."/>
            <person name="Hanada S."/>
            <person name="Tamaki H."/>
            <person name="Marumo K."/>
            <person name="Maeda H."/>
            <person name="Nedachi M."/>
            <person name="Iwasaki W."/>
            <person name="Suwa Y."/>
            <person name="Sakata S."/>
        </authorList>
    </citation>
    <scope>NUCLEOTIDE SEQUENCE [LARGE SCALE GENOMIC DNA]</scope>
    <source>
        <strain evidence="3 4">MA2</strain>
    </source>
</reference>
<sequence length="244" mass="26101">MPRTVLITDVTRFIGIPGTKALLEEGYKVFGTDPDFTDDSKRSAYEKACPGATALLPDSSDNLVKATVEAGGTLDVLINNDAYPAHRASVEEASDELLRKTFDMLFFKAYAMARAAVPQMKKQGSGKIIFNTSAAPLNGLRNYSVYVSARGAANALARTLALELAADNIQVNAVAPNFVDNPDYFPPELMADPDKAARILKNIPMGRLGKPEEAASLLAYLASEKSSFITGQIIPLAGGWASAR</sequence>
<dbReference type="InterPro" id="IPR051122">
    <property type="entry name" value="SDR_DHRS6-like"/>
</dbReference>
<dbReference type="Proteomes" id="UP000028702">
    <property type="component" value="Unassembled WGS sequence"/>
</dbReference>
<comment type="similarity">
    <text evidence="1">Belongs to the short-chain dehydrogenases/reductases (SDR) family.</text>
</comment>
<dbReference type="Pfam" id="PF13561">
    <property type="entry name" value="adh_short_C2"/>
    <property type="match status" value="1"/>
</dbReference>
<proteinExistence type="inferred from homology"/>
<evidence type="ECO:0000256" key="2">
    <source>
        <dbReference type="ARBA" id="ARBA00023002"/>
    </source>
</evidence>
<comment type="caution">
    <text evidence="3">The sequence shown here is derived from an EMBL/GenBank/DDBJ whole genome shotgun (WGS) entry which is preliminary data.</text>
</comment>
<dbReference type="InterPro" id="IPR036291">
    <property type="entry name" value="NAD(P)-bd_dom_sf"/>
</dbReference>
<evidence type="ECO:0000313" key="3">
    <source>
        <dbReference type="EMBL" id="GAK44072.1"/>
    </source>
</evidence>
<name>A0A081B7Q4_9HYPH</name>
<dbReference type="PRINTS" id="PR00081">
    <property type="entry name" value="GDHRDH"/>
</dbReference>
<protein>
    <submittedName>
        <fullName evidence="3">Short-chain dehydrogenase/reductase SDR</fullName>
    </submittedName>
</protein>
<dbReference type="STRING" id="1333998.M2A_0571"/>
<dbReference type="EMBL" id="BBIO01000002">
    <property type="protein sequence ID" value="GAK44072.1"/>
    <property type="molecule type" value="Genomic_DNA"/>
</dbReference>
<dbReference type="PANTHER" id="PTHR43477:SF1">
    <property type="entry name" value="DIHYDROANTICAPSIN 7-DEHYDROGENASE"/>
    <property type="match status" value="1"/>
</dbReference>
<dbReference type="SUPFAM" id="SSF51735">
    <property type="entry name" value="NAD(P)-binding Rossmann-fold domains"/>
    <property type="match status" value="1"/>
</dbReference>
<organism evidence="3 4">
    <name type="scientific">Tepidicaulis marinus</name>
    <dbReference type="NCBI Taxonomy" id="1333998"/>
    <lineage>
        <taxon>Bacteria</taxon>
        <taxon>Pseudomonadati</taxon>
        <taxon>Pseudomonadota</taxon>
        <taxon>Alphaproteobacteria</taxon>
        <taxon>Hyphomicrobiales</taxon>
        <taxon>Parvibaculaceae</taxon>
        <taxon>Tepidicaulis</taxon>
    </lineage>
</organism>
<dbReference type="AlphaFoldDB" id="A0A081B7Q4"/>
<dbReference type="RefSeq" id="WP_052379152.1">
    <property type="nucleotide sequence ID" value="NZ_BBIO01000002.1"/>
</dbReference>
<keyword evidence="2" id="KW-0560">Oxidoreductase</keyword>
<keyword evidence="4" id="KW-1185">Reference proteome</keyword>
<dbReference type="Gene3D" id="3.40.50.720">
    <property type="entry name" value="NAD(P)-binding Rossmann-like Domain"/>
    <property type="match status" value="1"/>
</dbReference>
<dbReference type="PANTHER" id="PTHR43477">
    <property type="entry name" value="DIHYDROANTICAPSIN 7-DEHYDROGENASE"/>
    <property type="match status" value="1"/>
</dbReference>
<dbReference type="InterPro" id="IPR002347">
    <property type="entry name" value="SDR_fam"/>
</dbReference>
<accession>A0A081B7Q4</accession>